<proteinExistence type="predicted"/>
<gene>
    <name evidence="2" type="ORF">RhiirA4_550708</name>
</gene>
<dbReference type="EMBL" id="LLXI01004413">
    <property type="protein sequence ID" value="PKY60596.1"/>
    <property type="molecule type" value="Genomic_DNA"/>
</dbReference>
<name>A0A2I1HP01_9GLOM</name>
<organism evidence="2 3">
    <name type="scientific">Rhizophagus irregularis</name>
    <dbReference type="NCBI Taxonomy" id="588596"/>
    <lineage>
        <taxon>Eukaryota</taxon>
        <taxon>Fungi</taxon>
        <taxon>Fungi incertae sedis</taxon>
        <taxon>Mucoromycota</taxon>
        <taxon>Glomeromycotina</taxon>
        <taxon>Glomeromycetes</taxon>
        <taxon>Glomerales</taxon>
        <taxon>Glomeraceae</taxon>
        <taxon>Rhizophagus</taxon>
    </lineage>
</organism>
<reference evidence="2 3" key="1">
    <citation type="submission" date="2015-10" db="EMBL/GenBank/DDBJ databases">
        <title>Genome analyses suggest a sexual origin of heterokaryosis in a supposedly ancient asexual fungus.</title>
        <authorList>
            <person name="Ropars J."/>
            <person name="Sedzielewska K."/>
            <person name="Noel J."/>
            <person name="Charron P."/>
            <person name="Farinelli L."/>
            <person name="Marton T."/>
            <person name="Kruger M."/>
            <person name="Pelin A."/>
            <person name="Brachmann A."/>
            <person name="Corradi N."/>
        </authorList>
    </citation>
    <scope>NUCLEOTIDE SEQUENCE [LARGE SCALE GENOMIC DNA]</scope>
    <source>
        <strain evidence="2 3">A4</strain>
    </source>
</reference>
<evidence type="ECO:0000256" key="1">
    <source>
        <dbReference type="SAM" id="MobiDB-lite"/>
    </source>
</evidence>
<dbReference type="VEuPathDB" id="FungiDB:RhiirFUN_024382"/>
<comment type="caution">
    <text evidence="2">The sequence shown here is derived from an EMBL/GenBank/DDBJ whole genome shotgun (WGS) entry which is preliminary data.</text>
</comment>
<evidence type="ECO:0000313" key="2">
    <source>
        <dbReference type="EMBL" id="PKY60596.1"/>
    </source>
</evidence>
<evidence type="ECO:0000313" key="3">
    <source>
        <dbReference type="Proteomes" id="UP000234323"/>
    </source>
</evidence>
<dbReference type="AlphaFoldDB" id="A0A2I1HP01"/>
<sequence>MNRAISGIFSITFDTPHETLLPLTNVDNTAEKILHLQYPHLTFAAVFSNGDCLLNFISLIFNANQMLALQFRLAMVVELMKFSNFYLTLNSAKNSDMSTTYNKEREYIEKCISDSSNIVEFNSNVDDNDGESSSSSSLYTTNNEKNVRKKQMQNSQK</sequence>
<dbReference type="Proteomes" id="UP000234323">
    <property type="component" value="Unassembled WGS sequence"/>
</dbReference>
<protein>
    <submittedName>
        <fullName evidence="2">Uncharacterized protein</fullName>
    </submittedName>
</protein>
<feature type="region of interest" description="Disordered" evidence="1">
    <location>
        <begin position="123"/>
        <end position="157"/>
    </location>
</feature>
<accession>A0A2I1HP01</accession>
<dbReference type="VEuPathDB" id="FungiDB:FUN_012106"/>
<keyword evidence="3" id="KW-1185">Reference proteome</keyword>
<dbReference type="VEuPathDB" id="FungiDB:RhiirA1_534241"/>